<proteinExistence type="predicted"/>
<dbReference type="RefSeq" id="WP_187776815.1">
    <property type="nucleotide sequence ID" value="NZ_JACTUZ010000002.1"/>
</dbReference>
<dbReference type="EMBL" id="JACTUZ010000002">
    <property type="protein sequence ID" value="MBC9175653.1"/>
    <property type="molecule type" value="Genomic_DNA"/>
</dbReference>
<evidence type="ECO:0000313" key="2">
    <source>
        <dbReference type="Proteomes" id="UP000603940"/>
    </source>
</evidence>
<gene>
    <name evidence="1" type="ORF">IBL25_01670</name>
</gene>
<protein>
    <submittedName>
        <fullName evidence="1">Uncharacterized protein</fullName>
    </submittedName>
</protein>
<dbReference type="Proteomes" id="UP000603940">
    <property type="component" value="Unassembled WGS sequence"/>
</dbReference>
<name>A0ABR7R1P0_9PROT</name>
<reference evidence="1 2" key="1">
    <citation type="journal article" date="2009" name="Int. J. Syst. Evol. Microbiol.">
        <title>Transfer of Teichococcus ludipueritiae and Muricoccus roseus to the genus Roseomonas, as Roseomonas ludipueritiae comb. nov. and Roseomonas rosea comb. nov., respectively, and emended description of the genus Roseomonas.</title>
        <authorList>
            <person name="Sanchez-Porro C."/>
            <person name="Gallego V."/>
            <person name="Busse H.J."/>
            <person name="Kampfer P."/>
            <person name="Ventosa A."/>
        </authorList>
    </citation>
    <scope>NUCLEOTIDE SEQUENCE [LARGE SCALE GENOMIC DNA]</scope>
    <source>
        <strain evidence="1 2">DSM 14915</strain>
    </source>
</reference>
<keyword evidence="2" id="KW-1185">Reference proteome</keyword>
<comment type="caution">
    <text evidence="1">The sequence shown here is derived from an EMBL/GenBank/DDBJ whole genome shotgun (WGS) entry which is preliminary data.</text>
</comment>
<organism evidence="1 2">
    <name type="scientific">Pseudoroseomonas ludipueritiae</name>
    <dbReference type="NCBI Taxonomy" id="198093"/>
    <lineage>
        <taxon>Bacteria</taxon>
        <taxon>Pseudomonadati</taxon>
        <taxon>Pseudomonadota</taxon>
        <taxon>Alphaproteobacteria</taxon>
        <taxon>Acetobacterales</taxon>
        <taxon>Acetobacteraceae</taxon>
        <taxon>Pseudoroseomonas</taxon>
    </lineage>
</organism>
<accession>A0ABR7R1P0</accession>
<evidence type="ECO:0000313" key="1">
    <source>
        <dbReference type="EMBL" id="MBC9175653.1"/>
    </source>
</evidence>
<sequence length="93" mass="10372">MAERQVRREALFYGFNLEEHVSADGLLRHSAPLCCRRRMAGMPGADPAFDLALAFDDRLRFRSLSCLGQSMSRLPAGCSHDFRHSHLSAIGPI</sequence>